<evidence type="ECO:0000313" key="2">
    <source>
        <dbReference type="EMBL" id="CAD8943356.1"/>
    </source>
</evidence>
<evidence type="ECO:0000256" key="1">
    <source>
        <dbReference type="SAM" id="MobiDB-lite"/>
    </source>
</evidence>
<sequence length="211" mass="22840">MHRTSPLLLSSERSHSLFHTITMMLSNMRSSSTILLLLLVVLLALSTCPVQAAGGNLRQEPPREDEEDSFVPPPEKQLRRAAKRKSGNTSGSKDVGEKKEKKKKDEYEDMVTPDPTTPAPVPDAPMMPTLAPAARQDEPGPGIVIPAPPKSCPTNVSPFYQQGDDVIPCTSNEFCQGQDIKDAVNGACCHYPRCICGAKIPDPSPYAVSCL</sequence>
<dbReference type="EMBL" id="HBFW01022366">
    <property type="protein sequence ID" value="CAD8943356.1"/>
    <property type="molecule type" value="Transcribed_RNA"/>
</dbReference>
<feature type="compositionally biased region" description="Pro residues" evidence="1">
    <location>
        <begin position="115"/>
        <end position="124"/>
    </location>
</feature>
<dbReference type="AlphaFoldDB" id="A0A7S1GRA8"/>
<accession>A0A7S1GRA8</accession>
<gene>
    <name evidence="2" type="ORF">CTEN0397_LOCUS14423</name>
</gene>
<reference evidence="2" key="1">
    <citation type="submission" date="2021-01" db="EMBL/GenBank/DDBJ databases">
        <authorList>
            <person name="Corre E."/>
            <person name="Pelletier E."/>
            <person name="Niang G."/>
            <person name="Scheremetjew M."/>
            <person name="Finn R."/>
            <person name="Kale V."/>
            <person name="Holt S."/>
            <person name="Cochrane G."/>
            <person name="Meng A."/>
            <person name="Brown T."/>
            <person name="Cohen L."/>
        </authorList>
    </citation>
    <scope>NUCLEOTIDE SEQUENCE</scope>
    <source>
        <strain evidence="2">ECT3854</strain>
    </source>
</reference>
<feature type="region of interest" description="Disordered" evidence="1">
    <location>
        <begin position="53"/>
        <end position="124"/>
    </location>
</feature>
<protein>
    <submittedName>
        <fullName evidence="2">Uncharacterized protein</fullName>
    </submittedName>
</protein>
<name>A0A7S1GRA8_CYCTE</name>
<organism evidence="2">
    <name type="scientific">Cyclophora tenuis</name>
    <name type="common">Marine diatom</name>
    <dbReference type="NCBI Taxonomy" id="216820"/>
    <lineage>
        <taxon>Eukaryota</taxon>
        <taxon>Sar</taxon>
        <taxon>Stramenopiles</taxon>
        <taxon>Ochrophyta</taxon>
        <taxon>Bacillariophyta</taxon>
        <taxon>Fragilariophyceae</taxon>
        <taxon>Fragilariophycidae</taxon>
        <taxon>Cyclophorales</taxon>
        <taxon>Cyclophoraceae</taxon>
        <taxon>Cyclophora</taxon>
    </lineage>
</organism>
<proteinExistence type="predicted"/>
<feature type="compositionally biased region" description="Basic and acidic residues" evidence="1">
    <location>
        <begin position="94"/>
        <end position="106"/>
    </location>
</feature>